<dbReference type="PANTHER" id="PTHR35867">
    <property type="entry name" value="PROTEIN RSEC"/>
    <property type="match status" value="1"/>
</dbReference>
<keyword evidence="1" id="KW-0812">Transmembrane</keyword>
<gene>
    <name evidence="2" type="ORF">L21SP5_03915</name>
</gene>
<dbReference type="Proteomes" id="UP000064893">
    <property type="component" value="Chromosome"/>
</dbReference>
<feature type="transmembrane region" description="Helical" evidence="1">
    <location>
        <begin position="100"/>
        <end position="116"/>
    </location>
</feature>
<organism evidence="2 3">
    <name type="scientific">Salinivirga cyanobacteriivorans</name>
    <dbReference type="NCBI Taxonomy" id="1307839"/>
    <lineage>
        <taxon>Bacteria</taxon>
        <taxon>Pseudomonadati</taxon>
        <taxon>Bacteroidota</taxon>
        <taxon>Bacteroidia</taxon>
        <taxon>Bacteroidales</taxon>
        <taxon>Salinivirgaceae</taxon>
        <taxon>Salinivirga</taxon>
    </lineage>
</organism>
<accession>A0A0S2I5F6</accession>
<sequence length="134" mass="14483">MIEHEGVIVKSSSSGATVKIINKAACASCQLNGKCNLSDVKEKFIDVSTSGRTYQEGDHVTVTGAESIGFKALFLGYILPFLIVLGTVVTLTVLNYSEPVAGLVALGTLVPYYLILKLMSNKIQKQFSFYLKNT</sequence>
<name>A0A0S2I5F6_9BACT</name>
<evidence type="ECO:0000313" key="2">
    <source>
        <dbReference type="EMBL" id="ALO17506.1"/>
    </source>
</evidence>
<reference evidence="2 3" key="1">
    <citation type="submission" date="2015-11" db="EMBL/GenBank/DDBJ databases">
        <title>Description and complete genome sequence of a novel strain predominating in hypersaline microbial mats and representing a new family of the Bacteriodetes phylum.</title>
        <authorList>
            <person name="Spring S."/>
            <person name="Bunk B."/>
            <person name="Sproer C."/>
            <person name="Klenk H.-P."/>
        </authorList>
    </citation>
    <scope>NUCLEOTIDE SEQUENCE [LARGE SCALE GENOMIC DNA]</scope>
    <source>
        <strain evidence="2 3">L21-Spi-D4</strain>
    </source>
</reference>
<dbReference type="KEGG" id="blq:L21SP5_03915"/>
<dbReference type="STRING" id="1307839.L21SP5_03915"/>
<protein>
    <submittedName>
        <fullName evidence="2">Positive regulator of sigma E activity</fullName>
    </submittedName>
</protein>
<feature type="transmembrane region" description="Helical" evidence="1">
    <location>
        <begin position="74"/>
        <end position="94"/>
    </location>
</feature>
<dbReference type="PANTHER" id="PTHR35867:SF1">
    <property type="entry name" value="PROTEIN RSEC"/>
    <property type="match status" value="1"/>
</dbReference>
<dbReference type="InterPro" id="IPR007359">
    <property type="entry name" value="SigmaE_reg_RseC_MucC"/>
</dbReference>
<keyword evidence="1" id="KW-1133">Transmembrane helix</keyword>
<keyword evidence="3" id="KW-1185">Reference proteome</keyword>
<dbReference type="AlphaFoldDB" id="A0A0S2I5F6"/>
<proteinExistence type="predicted"/>
<dbReference type="EMBL" id="CP013118">
    <property type="protein sequence ID" value="ALO17506.1"/>
    <property type="molecule type" value="Genomic_DNA"/>
</dbReference>
<dbReference type="RefSeq" id="WP_057954762.1">
    <property type="nucleotide sequence ID" value="NZ_CP013118.1"/>
</dbReference>
<dbReference type="OrthoDB" id="1120636at2"/>
<dbReference type="Pfam" id="PF04246">
    <property type="entry name" value="RseC_MucC"/>
    <property type="match status" value="1"/>
</dbReference>
<evidence type="ECO:0000256" key="1">
    <source>
        <dbReference type="SAM" id="Phobius"/>
    </source>
</evidence>
<keyword evidence="1" id="KW-0472">Membrane</keyword>
<evidence type="ECO:0000313" key="3">
    <source>
        <dbReference type="Proteomes" id="UP000064893"/>
    </source>
</evidence>